<organism evidence="6 7">
    <name type="scientific">Pseudothermotoga hypogea DSM 11164 = NBRC 106472</name>
    <dbReference type="NCBI Taxonomy" id="1123384"/>
    <lineage>
        <taxon>Bacteria</taxon>
        <taxon>Thermotogati</taxon>
        <taxon>Thermotogota</taxon>
        <taxon>Thermotogae</taxon>
        <taxon>Thermotogales</taxon>
        <taxon>Thermotogaceae</taxon>
        <taxon>Pseudothermotoga</taxon>
    </lineage>
</organism>
<dbReference type="FunFam" id="3.20.20.300:FF:000019">
    <property type="entry name" value="Thermostable beta-glucosidase B, putative"/>
    <property type="match status" value="1"/>
</dbReference>
<dbReference type="AlphaFoldDB" id="A0A0X1KT25"/>
<dbReference type="STRING" id="1123384.AJ81_10125"/>
<dbReference type="PROSITE" id="PS00775">
    <property type="entry name" value="GLYCOSYL_HYDROL_F3"/>
    <property type="match status" value="1"/>
</dbReference>
<dbReference type="InterPro" id="IPR036881">
    <property type="entry name" value="Glyco_hydro_3_C_sf"/>
</dbReference>
<dbReference type="PATRIC" id="fig|1123384.7.peg.2031"/>
<dbReference type="Proteomes" id="UP000077469">
    <property type="component" value="Chromosome"/>
</dbReference>
<dbReference type="InterPro" id="IPR036962">
    <property type="entry name" value="Glyco_hydro_3_N_sf"/>
</dbReference>
<dbReference type="SMART" id="SM01217">
    <property type="entry name" value="Fn3_like"/>
    <property type="match status" value="1"/>
</dbReference>
<dbReference type="GO" id="GO:0004553">
    <property type="term" value="F:hydrolase activity, hydrolyzing O-glycosyl compounds"/>
    <property type="evidence" value="ECO:0007669"/>
    <property type="project" value="InterPro"/>
</dbReference>
<evidence type="ECO:0000313" key="6">
    <source>
        <dbReference type="EMBL" id="AJC74477.1"/>
    </source>
</evidence>
<dbReference type="InterPro" id="IPR019800">
    <property type="entry name" value="Glyco_hydro_3_AS"/>
</dbReference>
<accession>A0A0X1KT25</accession>
<evidence type="ECO:0000256" key="4">
    <source>
        <dbReference type="RuleBase" id="RU361161"/>
    </source>
</evidence>
<dbReference type="InterPro" id="IPR013783">
    <property type="entry name" value="Ig-like_fold"/>
</dbReference>
<keyword evidence="3" id="KW-0119">Carbohydrate metabolism</keyword>
<gene>
    <name evidence="6" type="ORF">AJ81_10125</name>
</gene>
<dbReference type="InterPro" id="IPR026891">
    <property type="entry name" value="Fn3-like"/>
</dbReference>
<dbReference type="PaxDb" id="1123384-AJ81_10125"/>
<comment type="similarity">
    <text evidence="1 4">Belongs to the glycosyl hydrolase 3 family.</text>
</comment>
<dbReference type="InterPro" id="IPR001764">
    <property type="entry name" value="Glyco_hydro_3_N"/>
</dbReference>
<dbReference type="EMBL" id="CP007141">
    <property type="protein sequence ID" value="AJC74477.1"/>
    <property type="molecule type" value="Genomic_DNA"/>
</dbReference>
<dbReference type="PANTHER" id="PTHR42715:SF10">
    <property type="entry name" value="BETA-GLUCOSIDASE"/>
    <property type="match status" value="1"/>
</dbReference>
<dbReference type="PRINTS" id="PR00133">
    <property type="entry name" value="GLHYDRLASE3"/>
</dbReference>
<dbReference type="SUPFAM" id="SSF52279">
    <property type="entry name" value="Beta-D-glucan exohydrolase, C-terminal domain"/>
    <property type="match status" value="1"/>
</dbReference>
<dbReference type="Gene3D" id="2.60.40.10">
    <property type="entry name" value="Immunoglobulins"/>
    <property type="match status" value="1"/>
</dbReference>
<dbReference type="Pfam" id="PF01915">
    <property type="entry name" value="Glyco_hydro_3_C"/>
    <property type="match status" value="1"/>
</dbReference>
<dbReference type="Gene3D" id="3.20.20.300">
    <property type="entry name" value="Glycoside hydrolase, family 3, N-terminal domain"/>
    <property type="match status" value="1"/>
</dbReference>
<reference evidence="6 7" key="1">
    <citation type="submission" date="2014-01" db="EMBL/GenBank/DDBJ databases">
        <title>Genome sequencing of Thermotog hypogea.</title>
        <authorList>
            <person name="Zhang X."/>
            <person name="Alvare G."/>
            <person name="Fristensky B."/>
            <person name="Chen L."/>
            <person name="Suen T."/>
            <person name="Chen Q."/>
            <person name="Ma K."/>
        </authorList>
    </citation>
    <scope>NUCLEOTIDE SEQUENCE [LARGE SCALE GENOMIC DNA]</scope>
    <source>
        <strain evidence="6 7">DSM 11164</strain>
    </source>
</reference>
<dbReference type="GO" id="GO:0005975">
    <property type="term" value="P:carbohydrate metabolic process"/>
    <property type="evidence" value="ECO:0007669"/>
    <property type="project" value="InterPro"/>
</dbReference>
<dbReference type="Pfam" id="PF14310">
    <property type="entry name" value="Fn3-like"/>
    <property type="match status" value="1"/>
</dbReference>
<protein>
    <submittedName>
        <fullName evidence="6">Glycoside hydrolase</fullName>
    </submittedName>
</protein>
<dbReference type="KEGG" id="phy:AJ81_10125"/>
<dbReference type="Gene3D" id="3.40.50.1700">
    <property type="entry name" value="Glycoside hydrolase family 3 C-terminal domain"/>
    <property type="match status" value="1"/>
</dbReference>
<dbReference type="InterPro" id="IPR002772">
    <property type="entry name" value="Glyco_hydro_3_C"/>
</dbReference>
<name>A0A0X1KT25_9THEM</name>
<evidence type="ECO:0000313" key="7">
    <source>
        <dbReference type="Proteomes" id="UP000077469"/>
    </source>
</evidence>
<dbReference type="InterPro" id="IPR017853">
    <property type="entry name" value="GH"/>
</dbReference>
<sequence>MRMINVDEIVSKLTLEEKVKIVVGVGMPGVFSNPQSRVAGVAGETHSIPRLGLPSAILADGPAGLRINPTRENDEKTYHATAFPIAVMLASTWNLEILEEVGKAMGEEVREYGVDILLAPAMNIHRNPLCGRNFEYYSEDPVLSGEMASAFVKGVQSQGVGACLKHFAANNQETNRMSVDTIVSERALREIYLRGFEIAVKKSKPWSVMSAYNKLNGKYCSQNEWLLTKVLRKQWGFEGFVMTDWFAGDNPVEQLKAGNDLIMPGKVNQVNMFRKDEISEIMEALKEGKLSEETLNECVRNILNVLVNSPSFKAYKYSNEPDLDAHAKIAHKAGIEGAVLLKNENTLPIQKDAKIAIFGTGQIETIKGGTGSGDTHPRYAISVLEGAKEKGLKVDEELANMYEEYIKKMRETEQYKPVQHPWGFLVYPKLLEDFLTEDEVKKFAERNDLAIVVISRISGEGEDRKPIKGDFYLSDDEVKLLQVVSKQFHEVGKKVVVLLNIGGPIEMVSWRDLVDGILLIWQAGQETGRIVADLLTGEANPSGKLPTTFPKDYSDVPSWNFPGEPKEDPERVIYEEDIFVGYRYYDTFGVEPAYEFGYGLSYTKFDYGDLKVSVDSDVLKVSYVIKNVGDMAGKEVSQVYIRAPKGKIDKPFQELKAFHKTQLLNRDEFEEICIEIPLRDLASFDGEEWLLEKGEYEVRVGSSSRDIRLKGTFVLKEEVRFAP</sequence>
<dbReference type="InterPro" id="IPR050288">
    <property type="entry name" value="Cellulose_deg_GH3"/>
</dbReference>
<evidence type="ECO:0000259" key="5">
    <source>
        <dbReference type="SMART" id="SM01217"/>
    </source>
</evidence>
<dbReference type="Pfam" id="PF00933">
    <property type="entry name" value="Glyco_hydro_3"/>
    <property type="match status" value="1"/>
</dbReference>
<keyword evidence="4" id="KW-0326">Glycosidase</keyword>
<keyword evidence="2 4" id="KW-0378">Hydrolase</keyword>
<keyword evidence="7" id="KW-1185">Reference proteome</keyword>
<dbReference type="SUPFAM" id="SSF51445">
    <property type="entry name" value="(Trans)glycosidases"/>
    <property type="match status" value="1"/>
</dbReference>
<evidence type="ECO:0000256" key="1">
    <source>
        <dbReference type="ARBA" id="ARBA00005336"/>
    </source>
</evidence>
<proteinExistence type="inferred from homology"/>
<evidence type="ECO:0000256" key="2">
    <source>
        <dbReference type="ARBA" id="ARBA00022801"/>
    </source>
</evidence>
<dbReference type="PANTHER" id="PTHR42715">
    <property type="entry name" value="BETA-GLUCOSIDASE"/>
    <property type="match status" value="1"/>
</dbReference>
<evidence type="ECO:0000256" key="3">
    <source>
        <dbReference type="ARBA" id="ARBA00023277"/>
    </source>
</evidence>
<feature type="domain" description="Fibronectin type III-like" evidence="5">
    <location>
        <begin position="635"/>
        <end position="704"/>
    </location>
</feature>